<evidence type="ECO:0000256" key="10">
    <source>
        <dbReference type="ARBA" id="ARBA00023186"/>
    </source>
</evidence>
<keyword evidence="9 13" id="KW-0564">Palmitate</keyword>
<evidence type="ECO:0000256" key="11">
    <source>
        <dbReference type="ARBA" id="ARBA00023237"/>
    </source>
</evidence>
<dbReference type="RefSeq" id="WP_126157758.1">
    <property type="nucleotide sequence ID" value="NZ_RQXW01000004.1"/>
</dbReference>
<evidence type="ECO:0000256" key="14">
    <source>
        <dbReference type="SAM" id="SignalP"/>
    </source>
</evidence>
<dbReference type="OrthoDB" id="9797618at2"/>
<dbReference type="CDD" id="cd16326">
    <property type="entry name" value="LolB"/>
    <property type="match status" value="1"/>
</dbReference>
<feature type="signal peptide" evidence="14">
    <location>
        <begin position="1"/>
        <end position="20"/>
    </location>
</feature>
<dbReference type="EMBL" id="RQXW01000004">
    <property type="protein sequence ID" value="RTE66655.1"/>
    <property type="molecule type" value="Genomic_DNA"/>
</dbReference>
<keyword evidence="8 13" id="KW-0472">Membrane</keyword>
<comment type="function">
    <text evidence="13">Plays a critical role in the incorporation of lipoproteins in the outer membrane after they are released by the LolA protein.</text>
</comment>
<dbReference type="SUPFAM" id="SSF89392">
    <property type="entry name" value="Prokaryotic lipoproteins and lipoprotein localization factors"/>
    <property type="match status" value="1"/>
</dbReference>
<evidence type="ECO:0000256" key="9">
    <source>
        <dbReference type="ARBA" id="ARBA00023139"/>
    </source>
</evidence>
<keyword evidence="16" id="KW-1185">Reference proteome</keyword>
<proteinExistence type="inferred from homology"/>
<evidence type="ECO:0000256" key="5">
    <source>
        <dbReference type="ARBA" id="ARBA00022448"/>
    </source>
</evidence>
<evidence type="ECO:0000256" key="3">
    <source>
        <dbReference type="ARBA" id="ARBA00011245"/>
    </source>
</evidence>
<dbReference type="InterPro" id="IPR004565">
    <property type="entry name" value="OM_lipoprot_LolB"/>
</dbReference>
<keyword evidence="5 13" id="KW-0813">Transport</keyword>
<dbReference type="GO" id="GO:0015031">
    <property type="term" value="P:protein transport"/>
    <property type="evidence" value="ECO:0007669"/>
    <property type="project" value="UniProtKB-KW"/>
</dbReference>
<evidence type="ECO:0000256" key="8">
    <source>
        <dbReference type="ARBA" id="ARBA00023136"/>
    </source>
</evidence>
<sequence length="197" mass="22259">MRLRILVVAALILLSGCSGLTPQPTTTPERPWSEHYQMMQATDSWQLTGKIGIRAPAESHSASLYWEQSPQRYQIDLTGPLGQGGARIEGDELGVSIDIAGEQPLWAPSAEQLMEDTLGWQFPVQDVRYWILGIPAPSNPFELSLTQQLADEIIQNGWKIKYLRYNYQTGHPLPEKLTISRDDLRLTIIAKEWQIPH</sequence>
<evidence type="ECO:0000256" key="12">
    <source>
        <dbReference type="ARBA" id="ARBA00023288"/>
    </source>
</evidence>
<keyword evidence="7 13" id="KW-0653">Protein transport</keyword>
<evidence type="ECO:0000256" key="6">
    <source>
        <dbReference type="ARBA" id="ARBA00022729"/>
    </source>
</evidence>
<evidence type="ECO:0000256" key="1">
    <source>
        <dbReference type="ARBA" id="ARBA00004459"/>
    </source>
</evidence>
<dbReference type="AlphaFoldDB" id="A0A430KSY3"/>
<reference evidence="15 16" key="1">
    <citation type="submission" date="2018-11" db="EMBL/GenBank/DDBJ databases">
        <title>The draft genome sequence of Amphritea opalescens ANRC-JH13T.</title>
        <authorList>
            <person name="Fang Z."/>
            <person name="Zhang Y."/>
            <person name="Han X."/>
        </authorList>
    </citation>
    <scope>NUCLEOTIDE SEQUENCE [LARGE SCALE GENOMIC DNA]</scope>
    <source>
        <strain evidence="15 16">ANRC-JH13</strain>
    </source>
</reference>
<keyword evidence="12 13" id="KW-0449">Lipoprotein</keyword>
<gene>
    <name evidence="13 15" type="primary">lolB</name>
    <name evidence="15" type="ORF">EH243_06105</name>
</gene>
<dbReference type="Gene3D" id="2.50.20.10">
    <property type="entry name" value="Lipoprotein localisation LolA/LolB/LppX"/>
    <property type="match status" value="1"/>
</dbReference>
<evidence type="ECO:0000313" key="15">
    <source>
        <dbReference type="EMBL" id="RTE66655.1"/>
    </source>
</evidence>
<keyword evidence="6 13" id="KW-0732">Signal</keyword>
<dbReference type="Pfam" id="PF03550">
    <property type="entry name" value="LolB"/>
    <property type="match status" value="1"/>
</dbReference>
<accession>A0A430KSY3</accession>
<comment type="subunit">
    <text evidence="3 13">Monomer.</text>
</comment>
<evidence type="ECO:0000313" key="16">
    <source>
        <dbReference type="Proteomes" id="UP000283087"/>
    </source>
</evidence>
<feature type="chain" id="PRO_5019206352" description="Outer-membrane lipoprotein LolB" evidence="14">
    <location>
        <begin position="21"/>
        <end position="197"/>
    </location>
</feature>
<dbReference type="NCBIfam" id="TIGR00548">
    <property type="entry name" value="lolB"/>
    <property type="match status" value="1"/>
</dbReference>
<evidence type="ECO:0000256" key="13">
    <source>
        <dbReference type="HAMAP-Rule" id="MF_00233"/>
    </source>
</evidence>
<dbReference type="HAMAP" id="MF_00233">
    <property type="entry name" value="LolB"/>
    <property type="match status" value="1"/>
</dbReference>
<evidence type="ECO:0000256" key="4">
    <source>
        <dbReference type="ARBA" id="ARBA00016202"/>
    </source>
</evidence>
<protein>
    <recommendedName>
        <fullName evidence="4 13">Outer-membrane lipoprotein LolB</fullName>
    </recommendedName>
</protein>
<evidence type="ECO:0000256" key="2">
    <source>
        <dbReference type="ARBA" id="ARBA00009696"/>
    </source>
</evidence>
<name>A0A430KSY3_9GAMM</name>
<comment type="subcellular location">
    <subcellularLocation>
        <location evidence="1 13">Cell outer membrane</location>
        <topology evidence="1 13">Lipid-anchor</topology>
    </subcellularLocation>
</comment>
<comment type="similarity">
    <text evidence="2 13">Belongs to the LolB family.</text>
</comment>
<dbReference type="InterPro" id="IPR029046">
    <property type="entry name" value="LolA/LolB/LppX"/>
</dbReference>
<dbReference type="GO" id="GO:0044874">
    <property type="term" value="P:lipoprotein localization to outer membrane"/>
    <property type="evidence" value="ECO:0007669"/>
    <property type="project" value="UniProtKB-UniRule"/>
</dbReference>
<organism evidence="15 16">
    <name type="scientific">Amphritea opalescens</name>
    <dbReference type="NCBI Taxonomy" id="2490544"/>
    <lineage>
        <taxon>Bacteria</taxon>
        <taxon>Pseudomonadati</taxon>
        <taxon>Pseudomonadota</taxon>
        <taxon>Gammaproteobacteria</taxon>
        <taxon>Oceanospirillales</taxon>
        <taxon>Oceanospirillaceae</taxon>
        <taxon>Amphritea</taxon>
    </lineage>
</organism>
<dbReference type="Proteomes" id="UP000283087">
    <property type="component" value="Unassembled WGS sequence"/>
</dbReference>
<dbReference type="GO" id="GO:0009279">
    <property type="term" value="C:cell outer membrane"/>
    <property type="evidence" value="ECO:0007669"/>
    <property type="project" value="UniProtKB-SubCell"/>
</dbReference>
<dbReference type="PROSITE" id="PS51257">
    <property type="entry name" value="PROKAR_LIPOPROTEIN"/>
    <property type="match status" value="1"/>
</dbReference>
<comment type="caution">
    <text evidence="15">The sequence shown here is derived from an EMBL/GenBank/DDBJ whole genome shotgun (WGS) entry which is preliminary data.</text>
</comment>
<evidence type="ECO:0000256" key="7">
    <source>
        <dbReference type="ARBA" id="ARBA00022927"/>
    </source>
</evidence>
<keyword evidence="11 13" id="KW-0998">Cell outer membrane</keyword>
<keyword evidence="10 13" id="KW-0143">Chaperone</keyword>